<protein>
    <submittedName>
        <fullName evidence="1">Prepilin-type N-terminal cleavage/methylation domain-containing protein</fullName>
    </submittedName>
</protein>
<dbReference type="EMBL" id="JABWRE020000001">
    <property type="protein sequence ID" value="MBV4537996.1"/>
    <property type="molecule type" value="Genomic_DNA"/>
</dbReference>
<dbReference type="EMBL" id="JABWRE010000003">
    <property type="protein sequence ID" value="MBC3440099.1"/>
    <property type="molecule type" value="Genomic_DNA"/>
</dbReference>
<dbReference type="AlphaFoldDB" id="A0A923FX73"/>
<dbReference type="RefSeq" id="WP_186553674.1">
    <property type="nucleotide sequence ID" value="NZ_JABWRE020000001.1"/>
</dbReference>
<gene>
    <name evidence="2" type="ORF">HU737_018685</name>
    <name evidence="1" type="ORF">HU737_05355</name>
</gene>
<dbReference type="InterPro" id="IPR012902">
    <property type="entry name" value="N_methyl_site"/>
</dbReference>
<sequence>MSARQHGFSLLEGLLALALGLILLAAASQVFVASVQSWRMQNAVAQLQDDARLALQRMAQDIRMAGMFGCLRLQPSHFENPALATAFARPVQVIQGGQGLSLIVAQLPGSGSRPAWTVLTDCRSWAQVRNGPQPGSEQTLAFAISRHTYLLRDSRLTLMRNGASQPLIDNVRDLRATLVASDEGERVDVQLTLFDPQFSIEQRHGISVALRNRLPES</sequence>
<comment type="caution">
    <text evidence="1">The sequence shown here is derived from an EMBL/GenBank/DDBJ whole genome shotgun (WGS) entry which is preliminary data.</text>
</comment>
<evidence type="ECO:0000313" key="2">
    <source>
        <dbReference type="EMBL" id="MBV4537996.1"/>
    </source>
</evidence>
<dbReference type="Pfam" id="PF07963">
    <property type="entry name" value="N_methyl"/>
    <property type="match status" value="1"/>
</dbReference>
<reference evidence="1" key="2">
    <citation type="submission" date="2020-07" db="EMBL/GenBank/DDBJ databases">
        <authorList>
            <person name="Lood C."/>
            <person name="Girard L."/>
        </authorList>
    </citation>
    <scope>NUCLEOTIDE SEQUENCE</scope>
    <source>
        <strain evidence="1">SWRI10</strain>
    </source>
</reference>
<reference evidence="2" key="3">
    <citation type="submission" date="2021-06" db="EMBL/GenBank/DDBJ databases">
        <title>Updating the genus Pseudomonas: Description of 43 new species and partition of the Pseudomonas putida group.</title>
        <authorList>
            <person name="Girard L."/>
            <person name="Lood C."/>
            <person name="Vandamme P."/>
            <person name="Rokni-Zadeh H."/>
            <person name="Van Noort V."/>
            <person name="Hofte M."/>
            <person name="Lavigne R."/>
            <person name="De Mot R."/>
        </authorList>
    </citation>
    <scope>NUCLEOTIDE SEQUENCE</scope>
    <source>
        <strain evidence="2">SWRI10</strain>
    </source>
</reference>
<accession>A0A923FX73</accession>
<proteinExistence type="predicted"/>
<dbReference type="PROSITE" id="PS00409">
    <property type="entry name" value="PROKAR_NTER_METHYL"/>
    <property type="match status" value="1"/>
</dbReference>
<dbReference type="Proteomes" id="UP000599879">
    <property type="component" value="Unassembled WGS sequence"/>
</dbReference>
<organism evidence="1">
    <name type="scientific">Pseudomonas urmiensis</name>
    <dbReference type="NCBI Taxonomy" id="2745493"/>
    <lineage>
        <taxon>Bacteria</taxon>
        <taxon>Pseudomonadati</taxon>
        <taxon>Pseudomonadota</taxon>
        <taxon>Gammaproteobacteria</taxon>
        <taxon>Pseudomonadales</taxon>
        <taxon>Pseudomonadaceae</taxon>
        <taxon>Pseudomonas</taxon>
    </lineage>
</organism>
<evidence type="ECO:0000313" key="1">
    <source>
        <dbReference type="EMBL" id="MBC3440099.1"/>
    </source>
</evidence>
<reference evidence="1" key="1">
    <citation type="journal article" date="2020" name="Microorganisms">
        <title>Reliable Identification of Environmental Pseudomonas Isolates Using the rpoD Gene.</title>
        <authorList>
            <consortium name="The Broad Institute Genome Sequencing Platform"/>
            <person name="Girard L."/>
            <person name="Lood C."/>
            <person name="Rokni-Zadeh H."/>
            <person name="van Noort V."/>
            <person name="Lavigne R."/>
            <person name="De Mot R."/>
        </authorList>
    </citation>
    <scope>NUCLEOTIDE SEQUENCE</scope>
    <source>
        <strain evidence="1">SWRI10</strain>
    </source>
</reference>
<dbReference type="NCBIfam" id="TIGR02532">
    <property type="entry name" value="IV_pilin_GFxxxE"/>
    <property type="match status" value="1"/>
</dbReference>
<name>A0A923FX73_9PSED</name>